<dbReference type="RefSeq" id="XP_030977082.1">
    <property type="nucleotide sequence ID" value="XM_031132105.1"/>
</dbReference>
<name>A0A6P8AQA8_PYRGI</name>
<reference evidence="3" key="2">
    <citation type="submission" date="2019-10" db="EMBL/GenBank/DDBJ databases">
        <authorList>
            <consortium name="NCBI Genome Project"/>
        </authorList>
    </citation>
    <scope>NUCLEOTIDE SEQUENCE</scope>
    <source>
        <strain evidence="3">NI907</strain>
    </source>
</reference>
<feature type="region of interest" description="Disordered" evidence="1">
    <location>
        <begin position="28"/>
        <end position="49"/>
    </location>
</feature>
<proteinExistence type="predicted"/>
<dbReference type="AlphaFoldDB" id="A0A6P8AQA8"/>
<sequence>MGAYSREAFKDLKRWTLLVKVGKRHAKRTKAASKRRVRSKRRGGIRRPRRWPSLPFIKLSSLRNSGNPDNYWSLHLVANCVWVDVRPYHVLAMNLWLVAAYSDWCGQRTVRL</sequence>
<accession>A0A6P8AQA8</accession>
<evidence type="ECO:0000313" key="2">
    <source>
        <dbReference type="Proteomes" id="UP000515153"/>
    </source>
</evidence>
<organism evidence="2 3">
    <name type="scientific">Pyricularia grisea</name>
    <name type="common">Crabgrass-specific blast fungus</name>
    <name type="synonym">Magnaporthe grisea</name>
    <dbReference type="NCBI Taxonomy" id="148305"/>
    <lineage>
        <taxon>Eukaryota</taxon>
        <taxon>Fungi</taxon>
        <taxon>Dikarya</taxon>
        <taxon>Ascomycota</taxon>
        <taxon>Pezizomycotina</taxon>
        <taxon>Sordariomycetes</taxon>
        <taxon>Sordariomycetidae</taxon>
        <taxon>Magnaporthales</taxon>
        <taxon>Pyriculariaceae</taxon>
        <taxon>Pyricularia</taxon>
    </lineage>
</organism>
<dbReference type="Proteomes" id="UP000515153">
    <property type="component" value="Unplaced"/>
</dbReference>
<dbReference type="GeneID" id="41967010"/>
<dbReference type="KEGG" id="pgri:PgNI_12150"/>
<reference evidence="3" key="3">
    <citation type="submission" date="2025-08" db="UniProtKB">
        <authorList>
            <consortium name="RefSeq"/>
        </authorList>
    </citation>
    <scope>IDENTIFICATION</scope>
    <source>
        <strain evidence="3">NI907</strain>
    </source>
</reference>
<evidence type="ECO:0000313" key="3">
    <source>
        <dbReference type="RefSeq" id="XP_030977082.1"/>
    </source>
</evidence>
<gene>
    <name evidence="3" type="ORF">PgNI_12150</name>
</gene>
<protein>
    <submittedName>
        <fullName evidence="3">Uncharacterized protein</fullName>
    </submittedName>
</protein>
<reference evidence="3" key="1">
    <citation type="journal article" date="2019" name="Mol. Biol. Evol.">
        <title>Blast fungal genomes show frequent chromosomal changes, gene gains and losses, and effector gene turnover.</title>
        <authorList>
            <person name="Gomez Luciano L.B."/>
            <person name="Jason Tsai I."/>
            <person name="Chuma I."/>
            <person name="Tosa Y."/>
            <person name="Chen Y.H."/>
            <person name="Li J.Y."/>
            <person name="Li M.Y."/>
            <person name="Jade Lu M.Y."/>
            <person name="Nakayashiki H."/>
            <person name="Li W.H."/>
        </authorList>
    </citation>
    <scope>NUCLEOTIDE SEQUENCE</scope>
    <source>
        <strain evidence="3">NI907</strain>
    </source>
</reference>
<keyword evidence="2" id="KW-1185">Reference proteome</keyword>
<evidence type="ECO:0000256" key="1">
    <source>
        <dbReference type="SAM" id="MobiDB-lite"/>
    </source>
</evidence>